<dbReference type="SUPFAM" id="SSF51905">
    <property type="entry name" value="FAD/NAD(P)-binding domain"/>
    <property type="match status" value="1"/>
</dbReference>
<keyword evidence="5" id="KW-0411">Iron-sulfur</keyword>
<evidence type="ECO:0000256" key="4">
    <source>
        <dbReference type="ARBA" id="ARBA00023004"/>
    </source>
</evidence>
<dbReference type="Gene3D" id="3.50.50.60">
    <property type="entry name" value="FAD/NAD(P)-binding domain"/>
    <property type="match status" value="1"/>
</dbReference>
<comment type="caution">
    <text evidence="7">The sequence shown here is derived from an EMBL/GenBank/DDBJ whole genome shotgun (WGS) entry which is preliminary data.</text>
</comment>
<dbReference type="PANTHER" id="PTHR43498:SF1">
    <property type="entry name" value="COB--COM HETERODISULFIDE REDUCTASE IRON-SULFUR SUBUNIT A"/>
    <property type="match status" value="1"/>
</dbReference>
<dbReference type="GO" id="GO:0051539">
    <property type="term" value="F:4 iron, 4 sulfur cluster binding"/>
    <property type="evidence" value="ECO:0007669"/>
    <property type="project" value="UniProtKB-KW"/>
</dbReference>
<keyword evidence="2" id="KW-0479">Metal-binding</keyword>
<protein>
    <recommendedName>
        <fullName evidence="9">FAD-dependent oxidoreductase</fullName>
    </recommendedName>
</protein>
<dbReference type="Pfam" id="PF12831">
    <property type="entry name" value="FAD_oxidored"/>
    <property type="match status" value="1"/>
</dbReference>
<dbReference type="InterPro" id="IPR039650">
    <property type="entry name" value="HdrA-like"/>
</dbReference>
<evidence type="ECO:0000256" key="6">
    <source>
        <dbReference type="SAM" id="SignalP"/>
    </source>
</evidence>
<dbReference type="PANTHER" id="PTHR43498">
    <property type="entry name" value="FERREDOXIN:COB-COM HETERODISULFIDE REDUCTASE SUBUNIT A"/>
    <property type="match status" value="1"/>
</dbReference>
<keyword evidence="4" id="KW-0408">Iron</keyword>
<proteinExistence type="predicted"/>
<organism evidence="7 8">
    <name type="scientific">Algoriphagus iocasae</name>
    <dbReference type="NCBI Taxonomy" id="1836499"/>
    <lineage>
        <taxon>Bacteria</taxon>
        <taxon>Pseudomonadati</taxon>
        <taxon>Bacteroidota</taxon>
        <taxon>Cytophagia</taxon>
        <taxon>Cytophagales</taxon>
        <taxon>Cyclobacteriaceae</taxon>
        <taxon>Algoriphagus</taxon>
    </lineage>
</organism>
<dbReference type="EMBL" id="JACIJO010000001">
    <property type="protein sequence ID" value="MBB6325197.1"/>
    <property type="molecule type" value="Genomic_DNA"/>
</dbReference>
<dbReference type="GO" id="GO:0046872">
    <property type="term" value="F:metal ion binding"/>
    <property type="evidence" value="ECO:0007669"/>
    <property type="project" value="UniProtKB-KW"/>
</dbReference>
<keyword evidence="8" id="KW-1185">Reference proteome</keyword>
<keyword evidence="3" id="KW-0560">Oxidoreductase</keyword>
<evidence type="ECO:0000313" key="7">
    <source>
        <dbReference type="EMBL" id="MBB6325197.1"/>
    </source>
</evidence>
<gene>
    <name evidence="7" type="ORF">FHS59_000812</name>
</gene>
<dbReference type="RefSeq" id="WP_184493297.1">
    <property type="nucleotide sequence ID" value="NZ_JACIJO010000001.1"/>
</dbReference>
<dbReference type="InterPro" id="IPR036188">
    <property type="entry name" value="FAD/NAD-bd_sf"/>
</dbReference>
<evidence type="ECO:0000256" key="1">
    <source>
        <dbReference type="ARBA" id="ARBA00022485"/>
    </source>
</evidence>
<dbReference type="Proteomes" id="UP000588604">
    <property type="component" value="Unassembled WGS sequence"/>
</dbReference>
<dbReference type="AlphaFoldDB" id="A0A841MIE1"/>
<keyword evidence="1" id="KW-0004">4Fe-4S</keyword>
<sequence length="622" mass="69411">MKITLFFTFFWISLLSFSSAVFAQQKYDVIIVGGGASGTAAGISAGRLGSKTLIIESTPWLGGMLTSAGVSAIDGNHRLPSGIWGEFRLKLEEYYGGPEKLATGWVSNTLFEPKVGNQILQEMAKSVENLTVTFNSSWQKAEYSEKLWTVTFLKDGEQIEVQAPILIDATELGDVAAAQGLTYRIGMDARDEIGESFAPEESNDIIQDLTYVVTLQDYGEGADKTIPKPSNYDPAEFECACAHSDPITDKAAVSDCQKMINYGKLPNGKYMINWPNCGNDYYLNIIEKTPEEREEALEEAKQASLRFVYYIQHELGFKHLGISEEEYPTKDMLPMIPYHRESRRYVGMVDFTLPYVRTPFEAPSPFYRTGAAVGDYTIDHHHKKNPEAPAIDFIKIRVPSYNIPLGSLVPKEHPALILAEKSISVSNIVNGATRLQPVVLGIGQASGVLASVAMKEKIELQKVSIRQVQSVLLSQNAYIMPFLDMSPSDENFIAIQKIGATGILKGEGVPYLWANQMWFYPDRLVTEFELIDGLRPYYPTLKDFWGASGDYLTGQRFQVLLDVVKPKTPLLEIAQAWNRRGLEGSFNTDLILNREQVSVLIDELLNPFSVEVNWKGELVMIN</sequence>
<evidence type="ECO:0000256" key="2">
    <source>
        <dbReference type="ARBA" id="ARBA00022723"/>
    </source>
</evidence>
<reference evidence="7 8" key="1">
    <citation type="submission" date="2020-08" db="EMBL/GenBank/DDBJ databases">
        <title>Genomic Encyclopedia of Type Strains, Phase IV (KMG-IV): sequencing the most valuable type-strain genomes for metagenomic binning, comparative biology and taxonomic classification.</title>
        <authorList>
            <person name="Goeker M."/>
        </authorList>
    </citation>
    <scope>NUCLEOTIDE SEQUENCE [LARGE SCALE GENOMIC DNA]</scope>
    <source>
        <strain evidence="7 8">DSM 102044</strain>
    </source>
</reference>
<feature type="signal peptide" evidence="6">
    <location>
        <begin position="1"/>
        <end position="23"/>
    </location>
</feature>
<evidence type="ECO:0008006" key="9">
    <source>
        <dbReference type="Google" id="ProtNLM"/>
    </source>
</evidence>
<keyword evidence="6" id="KW-0732">Signal</keyword>
<dbReference type="GO" id="GO:0016491">
    <property type="term" value="F:oxidoreductase activity"/>
    <property type="evidence" value="ECO:0007669"/>
    <property type="project" value="UniProtKB-KW"/>
</dbReference>
<name>A0A841MIE1_9BACT</name>
<accession>A0A841MIE1</accession>
<feature type="chain" id="PRO_5032603957" description="FAD-dependent oxidoreductase" evidence="6">
    <location>
        <begin position="24"/>
        <end position="622"/>
    </location>
</feature>
<evidence type="ECO:0000256" key="5">
    <source>
        <dbReference type="ARBA" id="ARBA00023014"/>
    </source>
</evidence>
<evidence type="ECO:0000256" key="3">
    <source>
        <dbReference type="ARBA" id="ARBA00023002"/>
    </source>
</evidence>
<evidence type="ECO:0000313" key="8">
    <source>
        <dbReference type="Proteomes" id="UP000588604"/>
    </source>
</evidence>